<dbReference type="PANTHER" id="PTHR48017">
    <property type="entry name" value="OS05G0424000 PROTEIN-RELATED"/>
    <property type="match status" value="1"/>
</dbReference>
<reference evidence="10 12" key="3">
    <citation type="submission" date="2017-11" db="EMBL/GenBank/DDBJ databases">
        <title>De-novo sequencing of pomegranate (Punica granatum L.) genome.</title>
        <authorList>
            <person name="Akparov Z."/>
            <person name="Amiraslanov A."/>
            <person name="Hajiyeva S."/>
            <person name="Abbasov M."/>
            <person name="Kaur K."/>
            <person name="Hamwieh A."/>
            <person name="Solovyev V."/>
            <person name="Salamov A."/>
            <person name="Braich B."/>
            <person name="Kosarev P."/>
            <person name="Mahmoud A."/>
            <person name="Hajiyev E."/>
            <person name="Babayeva S."/>
            <person name="Izzatullayeva V."/>
            <person name="Mammadov A."/>
            <person name="Mammadov A."/>
            <person name="Sharifova S."/>
            <person name="Ojaghi J."/>
            <person name="Eynullazada K."/>
            <person name="Bayramov B."/>
            <person name="Abdulazimova A."/>
            <person name="Shahmuradov I."/>
        </authorList>
    </citation>
    <scope>NUCLEOTIDE SEQUENCE [LARGE SCALE GENOMIC DNA]</scope>
    <source>
        <strain evidence="10">AG2017</strain>
        <strain evidence="12">cv. AG2017</strain>
        <tissue evidence="10">Leaf</tissue>
    </source>
</reference>
<evidence type="ECO:0000313" key="9">
    <source>
        <dbReference type="EMBL" id="OWM73705.1"/>
    </source>
</evidence>
<keyword evidence="3 7" id="KW-0812">Transmembrane</keyword>
<feature type="domain" description="Amino acid transporter transmembrane" evidence="8">
    <location>
        <begin position="49"/>
        <end position="265"/>
    </location>
</feature>
<evidence type="ECO:0000256" key="2">
    <source>
        <dbReference type="ARBA" id="ARBA00022448"/>
    </source>
</evidence>
<feature type="transmembrane region" description="Helical" evidence="7">
    <location>
        <begin position="156"/>
        <end position="179"/>
    </location>
</feature>
<evidence type="ECO:0000256" key="3">
    <source>
        <dbReference type="ARBA" id="ARBA00022692"/>
    </source>
</evidence>
<feature type="transmembrane region" description="Helical" evidence="7">
    <location>
        <begin position="115"/>
        <end position="136"/>
    </location>
</feature>
<dbReference type="Proteomes" id="UP000233551">
    <property type="component" value="Unassembled WGS sequence"/>
</dbReference>
<keyword evidence="5 7" id="KW-1133">Transmembrane helix</keyword>
<reference evidence="11" key="1">
    <citation type="journal article" date="2017" name="Plant J.">
        <title>The pomegranate (Punica granatum L.) genome and the genomics of punicalagin biosynthesis.</title>
        <authorList>
            <person name="Qin G."/>
            <person name="Xu C."/>
            <person name="Ming R."/>
            <person name="Tang H."/>
            <person name="Guyot R."/>
            <person name="Kramer E.M."/>
            <person name="Hu Y."/>
            <person name="Yi X."/>
            <person name="Qi Y."/>
            <person name="Xu X."/>
            <person name="Gao Z."/>
            <person name="Pan H."/>
            <person name="Jian J."/>
            <person name="Tian Y."/>
            <person name="Yue Z."/>
            <person name="Xu Y."/>
        </authorList>
    </citation>
    <scope>NUCLEOTIDE SEQUENCE [LARGE SCALE GENOMIC DNA]</scope>
    <source>
        <strain evidence="11">cv. Dabenzi</strain>
    </source>
</reference>
<organism evidence="9 11">
    <name type="scientific">Punica granatum</name>
    <name type="common">Pomegranate</name>
    <dbReference type="NCBI Taxonomy" id="22663"/>
    <lineage>
        <taxon>Eukaryota</taxon>
        <taxon>Viridiplantae</taxon>
        <taxon>Streptophyta</taxon>
        <taxon>Embryophyta</taxon>
        <taxon>Tracheophyta</taxon>
        <taxon>Spermatophyta</taxon>
        <taxon>Magnoliopsida</taxon>
        <taxon>eudicotyledons</taxon>
        <taxon>Gunneridae</taxon>
        <taxon>Pentapetalae</taxon>
        <taxon>rosids</taxon>
        <taxon>malvids</taxon>
        <taxon>Myrtales</taxon>
        <taxon>Lythraceae</taxon>
        <taxon>Punica</taxon>
    </lineage>
</organism>
<evidence type="ECO:0000256" key="7">
    <source>
        <dbReference type="SAM" id="Phobius"/>
    </source>
</evidence>
<feature type="transmembrane region" description="Helical" evidence="7">
    <location>
        <begin position="76"/>
        <end position="95"/>
    </location>
</feature>
<evidence type="ECO:0000313" key="12">
    <source>
        <dbReference type="Proteomes" id="UP000233551"/>
    </source>
</evidence>
<dbReference type="GO" id="GO:0006865">
    <property type="term" value="P:amino acid transport"/>
    <property type="evidence" value="ECO:0007669"/>
    <property type="project" value="UniProtKB-KW"/>
</dbReference>
<protein>
    <recommendedName>
        <fullName evidence="8">Amino acid transporter transmembrane domain-containing protein</fullName>
    </recommendedName>
</protein>
<evidence type="ECO:0000313" key="10">
    <source>
        <dbReference type="EMBL" id="PKI66044.1"/>
    </source>
</evidence>
<proteinExistence type="predicted"/>
<comment type="caution">
    <text evidence="9">The sequence shown here is derived from an EMBL/GenBank/DDBJ whole genome shotgun (WGS) entry which is preliminary data.</text>
</comment>
<evidence type="ECO:0000256" key="6">
    <source>
        <dbReference type="ARBA" id="ARBA00023136"/>
    </source>
</evidence>
<dbReference type="Proteomes" id="UP000197138">
    <property type="component" value="Unassembled WGS sequence"/>
</dbReference>
<dbReference type="AlphaFoldDB" id="A0A218WLN2"/>
<dbReference type="InterPro" id="IPR013057">
    <property type="entry name" value="AA_transpt_TM"/>
</dbReference>
<dbReference type="Pfam" id="PF01490">
    <property type="entry name" value="Aa_trans"/>
    <property type="match status" value="1"/>
</dbReference>
<name>A0A218WLN2_PUNGR</name>
<keyword evidence="2" id="KW-0813">Transport</keyword>
<evidence type="ECO:0000256" key="5">
    <source>
        <dbReference type="ARBA" id="ARBA00022989"/>
    </source>
</evidence>
<sequence>MRSVLRGPDPVHGMLRRGCGLHSSGRAMLEGTSLWCPWYSALAYSACANAGSINVGNSSKRPKKDYSLSGDAESRVFGIFNAIVIIATTFGNGIIPEIPATLAPPVKGKMFKGLCVCYVIVTVTFFSVAVSGYWAFRNQSGGQFLSNFAVDGRPLLPKWFILMTNMLTILQLYAVAVVYCQPINEALERVFADPKSSEFSPRNVIPRVISHSLAVIAAITIAAMLPFFGDVNSLIASASCHLTSSYPSSSLTSRSSLPNAAPIFCINIAVAVVFLILGVIASIAAMRQIALDAKTYKLFANV</sequence>
<keyword evidence="4" id="KW-0029">Amino-acid transport</keyword>
<comment type="subcellular location">
    <subcellularLocation>
        <location evidence="1">Membrane</location>
    </subcellularLocation>
</comment>
<reference evidence="9" key="2">
    <citation type="submission" date="2017-06" db="EMBL/GenBank/DDBJ databases">
        <title>The pomegranate genome and the genomics of punicalagin biosynthesis.</title>
        <authorList>
            <person name="Xu C."/>
        </authorList>
    </citation>
    <scope>NUCLEOTIDE SEQUENCE [LARGE SCALE GENOMIC DNA]</scope>
    <source>
        <tissue evidence="9">Fresh leaf</tissue>
    </source>
</reference>
<evidence type="ECO:0000313" key="11">
    <source>
        <dbReference type="Proteomes" id="UP000197138"/>
    </source>
</evidence>
<accession>A0A218WLN2</accession>
<keyword evidence="6 7" id="KW-0472">Membrane</keyword>
<dbReference type="EMBL" id="PGOL01000696">
    <property type="protein sequence ID" value="PKI66044.1"/>
    <property type="molecule type" value="Genomic_DNA"/>
</dbReference>
<feature type="transmembrane region" description="Helical" evidence="7">
    <location>
        <begin position="260"/>
        <end position="285"/>
    </location>
</feature>
<evidence type="ECO:0000256" key="1">
    <source>
        <dbReference type="ARBA" id="ARBA00004370"/>
    </source>
</evidence>
<dbReference type="STRING" id="22663.A0A218WLN2"/>
<keyword evidence="12" id="KW-1185">Reference proteome</keyword>
<dbReference type="GO" id="GO:0016020">
    <property type="term" value="C:membrane"/>
    <property type="evidence" value="ECO:0007669"/>
    <property type="project" value="UniProtKB-SubCell"/>
</dbReference>
<feature type="transmembrane region" description="Helical" evidence="7">
    <location>
        <begin position="208"/>
        <end position="228"/>
    </location>
</feature>
<evidence type="ECO:0000259" key="8">
    <source>
        <dbReference type="Pfam" id="PF01490"/>
    </source>
</evidence>
<evidence type="ECO:0000256" key="4">
    <source>
        <dbReference type="ARBA" id="ARBA00022970"/>
    </source>
</evidence>
<gene>
    <name evidence="9" type="ORF">CDL15_Pgr026809</name>
    <name evidence="10" type="ORF">CRG98_013539</name>
</gene>
<dbReference type="EMBL" id="MTKT01003950">
    <property type="protein sequence ID" value="OWM73705.1"/>
    <property type="molecule type" value="Genomic_DNA"/>
</dbReference>